<keyword evidence="2" id="KW-0732">Signal</keyword>
<dbReference type="Pfam" id="PF00560">
    <property type="entry name" value="LRR_1"/>
    <property type="match status" value="2"/>
</dbReference>
<feature type="transmembrane region" description="Helical" evidence="1">
    <location>
        <begin position="325"/>
        <end position="344"/>
    </location>
</feature>
<evidence type="ECO:0000313" key="3">
    <source>
        <dbReference type="EMBL" id="THG10802.1"/>
    </source>
</evidence>
<dbReference type="InterPro" id="IPR050994">
    <property type="entry name" value="At_inactive_RLKs"/>
</dbReference>
<feature type="chain" id="PRO_5020488335" description="Leucine-rich repeat-containing N-terminal plant-type domain-containing protein" evidence="2">
    <location>
        <begin position="24"/>
        <end position="548"/>
    </location>
</feature>
<dbReference type="PANTHER" id="PTHR48010:SF58">
    <property type="entry name" value="RECEPTOR PROTEIN KINASE-LIKE PROTEIN ZAR1"/>
    <property type="match status" value="1"/>
</dbReference>
<dbReference type="STRING" id="542762.A0A4S4E4C9"/>
<evidence type="ECO:0000313" key="4">
    <source>
        <dbReference type="Proteomes" id="UP000306102"/>
    </source>
</evidence>
<comment type="caution">
    <text evidence="3">The sequence shown here is derived from an EMBL/GenBank/DDBJ whole genome shotgun (WGS) entry which is preliminary data.</text>
</comment>
<accession>A0A4S4E4C9</accession>
<name>A0A4S4E4C9_CAMSN</name>
<sequence length="548" mass="61001">MEIFRDSVLCFLLFLVILPPSIAQSSPSETRILFQIQQILEYPEALQGWKNWTSFCYLPQSPYLVIVCSENHTTEFSLVGNRTSPPNPTFHQNPPQETCLWGQLPATINRLKSLEKLNISSNFISGEIPGSISVLTNLTSLVLADNLFNGSVPDMKSLQSLQEIDLSINRLGPEFPSMSTNLATIKLKNNSLRSGIPSQIKDFDLLQRFDVSGNKLVGPIPSPLFSLPSIQYLNLDDNQFNGALSLNLSCSVNLTFVDISSNFLIGKLPACIGSNATNRTVLSSWNCLTSGGLEYQHPYSFCQKEALAVIPPNTNREGQSKGKRYFGGVVGAVFAVGLLILIIFRRENKKKKKDDSFECDSFVLEKSSVRSEPAIDGRHVPQTMTMLLMGLPPYHVFTLEEMEDATNNFDPSNLAGEGSQGQRMAQRRLDLPGEMSEVETEAFVTKLAAAHGSDIEAEASAFDSQLSKVVQRPHFWRRKVKNFDSSRIYEISSTERESDIRQCLCFSEFGRLDKEGVSEMATEKEDCSGDCQGNPVLALWNHSRNVRK</sequence>
<evidence type="ECO:0008006" key="5">
    <source>
        <dbReference type="Google" id="ProtNLM"/>
    </source>
</evidence>
<dbReference type="InterPro" id="IPR001611">
    <property type="entry name" value="Leu-rich_rpt"/>
</dbReference>
<feature type="signal peptide" evidence="2">
    <location>
        <begin position="1"/>
        <end position="23"/>
    </location>
</feature>
<dbReference type="Gene3D" id="3.80.10.10">
    <property type="entry name" value="Ribonuclease Inhibitor"/>
    <property type="match status" value="1"/>
</dbReference>
<dbReference type="EMBL" id="SDRB02007704">
    <property type="protein sequence ID" value="THG10802.1"/>
    <property type="molecule type" value="Genomic_DNA"/>
</dbReference>
<dbReference type="AlphaFoldDB" id="A0A4S4E4C9"/>
<proteinExistence type="predicted"/>
<keyword evidence="1" id="KW-0472">Membrane</keyword>
<organism evidence="3 4">
    <name type="scientific">Camellia sinensis var. sinensis</name>
    <name type="common">China tea</name>
    <dbReference type="NCBI Taxonomy" id="542762"/>
    <lineage>
        <taxon>Eukaryota</taxon>
        <taxon>Viridiplantae</taxon>
        <taxon>Streptophyta</taxon>
        <taxon>Embryophyta</taxon>
        <taxon>Tracheophyta</taxon>
        <taxon>Spermatophyta</taxon>
        <taxon>Magnoliopsida</taxon>
        <taxon>eudicotyledons</taxon>
        <taxon>Gunneridae</taxon>
        <taxon>Pentapetalae</taxon>
        <taxon>asterids</taxon>
        <taxon>Ericales</taxon>
        <taxon>Theaceae</taxon>
        <taxon>Camellia</taxon>
    </lineage>
</organism>
<keyword evidence="1" id="KW-1133">Transmembrane helix</keyword>
<gene>
    <name evidence="3" type="ORF">TEA_001186</name>
</gene>
<evidence type="ECO:0000256" key="2">
    <source>
        <dbReference type="SAM" id="SignalP"/>
    </source>
</evidence>
<keyword evidence="1" id="KW-0812">Transmembrane</keyword>
<dbReference type="Proteomes" id="UP000306102">
    <property type="component" value="Unassembled WGS sequence"/>
</dbReference>
<dbReference type="SUPFAM" id="SSF52058">
    <property type="entry name" value="L domain-like"/>
    <property type="match status" value="1"/>
</dbReference>
<evidence type="ECO:0000256" key="1">
    <source>
        <dbReference type="SAM" id="Phobius"/>
    </source>
</evidence>
<reference evidence="3 4" key="1">
    <citation type="journal article" date="2018" name="Proc. Natl. Acad. Sci. U.S.A.">
        <title>Draft genome sequence of Camellia sinensis var. sinensis provides insights into the evolution of the tea genome and tea quality.</title>
        <authorList>
            <person name="Wei C."/>
            <person name="Yang H."/>
            <person name="Wang S."/>
            <person name="Zhao J."/>
            <person name="Liu C."/>
            <person name="Gao L."/>
            <person name="Xia E."/>
            <person name="Lu Y."/>
            <person name="Tai Y."/>
            <person name="She G."/>
            <person name="Sun J."/>
            <person name="Cao H."/>
            <person name="Tong W."/>
            <person name="Gao Q."/>
            <person name="Li Y."/>
            <person name="Deng W."/>
            <person name="Jiang X."/>
            <person name="Wang W."/>
            <person name="Chen Q."/>
            <person name="Zhang S."/>
            <person name="Li H."/>
            <person name="Wu J."/>
            <person name="Wang P."/>
            <person name="Li P."/>
            <person name="Shi C."/>
            <person name="Zheng F."/>
            <person name="Jian J."/>
            <person name="Huang B."/>
            <person name="Shan D."/>
            <person name="Shi M."/>
            <person name="Fang C."/>
            <person name="Yue Y."/>
            <person name="Li F."/>
            <person name="Li D."/>
            <person name="Wei S."/>
            <person name="Han B."/>
            <person name="Jiang C."/>
            <person name="Yin Y."/>
            <person name="Xia T."/>
            <person name="Zhang Z."/>
            <person name="Bennetzen J.L."/>
            <person name="Zhao S."/>
            <person name="Wan X."/>
        </authorList>
    </citation>
    <scope>NUCLEOTIDE SEQUENCE [LARGE SCALE GENOMIC DNA]</scope>
    <source>
        <strain evidence="4">cv. Shuchazao</strain>
        <tissue evidence="3">Leaf</tissue>
    </source>
</reference>
<dbReference type="PANTHER" id="PTHR48010">
    <property type="entry name" value="OS05G0588300 PROTEIN"/>
    <property type="match status" value="1"/>
</dbReference>
<dbReference type="InterPro" id="IPR032675">
    <property type="entry name" value="LRR_dom_sf"/>
</dbReference>
<keyword evidence="4" id="KW-1185">Reference proteome</keyword>
<protein>
    <recommendedName>
        <fullName evidence="5">Leucine-rich repeat-containing N-terminal plant-type domain-containing protein</fullName>
    </recommendedName>
</protein>